<reference evidence="3" key="1">
    <citation type="journal article" date="2014" name="Int. J. Syst. Evol. Microbiol.">
        <title>Complete genome sequence of Corynebacterium casei LMG S-19264T (=DSM 44701T), isolated from a smear-ripened cheese.</title>
        <authorList>
            <consortium name="US DOE Joint Genome Institute (JGI-PGF)"/>
            <person name="Walter F."/>
            <person name="Albersmeier A."/>
            <person name="Kalinowski J."/>
            <person name="Ruckert C."/>
        </authorList>
    </citation>
    <scope>NUCLEOTIDE SEQUENCE</scope>
    <source>
        <strain evidence="3">CGMCC 1.15360</strain>
    </source>
</reference>
<evidence type="ECO:0000256" key="1">
    <source>
        <dbReference type="SAM" id="MobiDB-lite"/>
    </source>
</evidence>
<evidence type="ECO:0000313" key="4">
    <source>
        <dbReference type="Proteomes" id="UP000612349"/>
    </source>
</evidence>
<feature type="domain" description="PRC-barrel" evidence="2">
    <location>
        <begin position="53"/>
        <end position="127"/>
    </location>
</feature>
<dbReference type="Proteomes" id="UP000612349">
    <property type="component" value="Unassembled WGS sequence"/>
</dbReference>
<accession>A0A917DY90</accession>
<dbReference type="Pfam" id="PF05239">
    <property type="entry name" value="PRC"/>
    <property type="match status" value="1"/>
</dbReference>
<dbReference type="EMBL" id="BMIP01000013">
    <property type="protein sequence ID" value="GGD82965.1"/>
    <property type="molecule type" value="Genomic_DNA"/>
</dbReference>
<name>A0A917DY90_9SPHN</name>
<dbReference type="AlphaFoldDB" id="A0A917DY90"/>
<keyword evidence="4" id="KW-1185">Reference proteome</keyword>
<dbReference type="PANTHER" id="PTHR36505">
    <property type="entry name" value="BLR1072 PROTEIN"/>
    <property type="match status" value="1"/>
</dbReference>
<dbReference type="InterPro" id="IPR011033">
    <property type="entry name" value="PRC_barrel-like_sf"/>
</dbReference>
<feature type="compositionally biased region" description="Polar residues" evidence="1">
    <location>
        <begin position="24"/>
        <end position="35"/>
    </location>
</feature>
<sequence length="159" mass="17893">MATAQTNPEHPPSLSQEDKVVDTTEMNDVVSPTTKSLDDARREIGRDEGHNLIASDRVEGTNVYRPDGEKIGRIRRFMVGKKTGQVEYAVMSFGGFLGMGEELRRVPWGALDYDLNKGGYIVSAEEDTLQNSPYIRENSEPAWDRAYGMHVYGYWGIPY</sequence>
<dbReference type="PANTHER" id="PTHR36505:SF1">
    <property type="entry name" value="BLR1072 PROTEIN"/>
    <property type="match status" value="1"/>
</dbReference>
<organism evidence="3 4">
    <name type="scientific">Croceicoccus mobilis</name>
    <dbReference type="NCBI Taxonomy" id="1703339"/>
    <lineage>
        <taxon>Bacteria</taxon>
        <taxon>Pseudomonadati</taxon>
        <taxon>Pseudomonadota</taxon>
        <taxon>Alphaproteobacteria</taxon>
        <taxon>Sphingomonadales</taxon>
        <taxon>Erythrobacteraceae</taxon>
        <taxon>Croceicoccus</taxon>
    </lineage>
</organism>
<protein>
    <recommendedName>
        <fullName evidence="2">PRC-barrel domain-containing protein</fullName>
    </recommendedName>
</protein>
<proteinExistence type="predicted"/>
<evidence type="ECO:0000313" key="3">
    <source>
        <dbReference type="EMBL" id="GGD82965.1"/>
    </source>
</evidence>
<gene>
    <name evidence="3" type="ORF">GCM10010990_36270</name>
</gene>
<evidence type="ECO:0000259" key="2">
    <source>
        <dbReference type="Pfam" id="PF05239"/>
    </source>
</evidence>
<feature type="region of interest" description="Disordered" evidence="1">
    <location>
        <begin position="1"/>
        <end position="38"/>
    </location>
</feature>
<dbReference type="SUPFAM" id="SSF50346">
    <property type="entry name" value="PRC-barrel domain"/>
    <property type="match status" value="1"/>
</dbReference>
<reference evidence="3" key="2">
    <citation type="submission" date="2020-09" db="EMBL/GenBank/DDBJ databases">
        <authorList>
            <person name="Sun Q."/>
            <person name="Zhou Y."/>
        </authorList>
    </citation>
    <scope>NUCLEOTIDE SEQUENCE</scope>
    <source>
        <strain evidence="3">CGMCC 1.15360</strain>
    </source>
</reference>
<comment type="caution">
    <text evidence="3">The sequence shown here is derived from an EMBL/GenBank/DDBJ whole genome shotgun (WGS) entry which is preliminary data.</text>
</comment>
<dbReference type="Gene3D" id="2.30.30.240">
    <property type="entry name" value="PRC-barrel domain"/>
    <property type="match status" value="1"/>
</dbReference>
<dbReference type="InterPro" id="IPR027275">
    <property type="entry name" value="PRC-brl_dom"/>
</dbReference>